<organism evidence="1 2">
    <name type="scientific">Salmonella phage PVPSE1</name>
    <dbReference type="NCBI Taxonomy" id="889338"/>
    <lineage>
        <taxon>Viruses</taxon>
        <taxon>Duplodnaviria</taxon>
        <taxon>Heunggongvirae</taxon>
        <taxon>Uroviricota</taxon>
        <taxon>Caudoviricetes</taxon>
        <taxon>Vequintavirinae</taxon>
        <taxon>Seunavirus</taxon>
        <taxon>Seunavirus PVPSE1</taxon>
    </lineage>
</organism>
<dbReference type="RefSeq" id="YP_004893986.1">
    <property type="nucleotide sequence ID" value="NC_016071.1"/>
</dbReference>
<evidence type="ECO:0000313" key="2">
    <source>
        <dbReference type="Proteomes" id="UP000008530"/>
    </source>
</evidence>
<dbReference type="EMBL" id="GU070616">
    <property type="protein sequence ID" value="ADP02575.1"/>
    <property type="molecule type" value="Genomic_DNA"/>
</dbReference>
<accession>G3BM45</accession>
<dbReference type="SUPFAM" id="SSF50985">
    <property type="entry name" value="RCC1/BLIP-II"/>
    <property type="match status" value="1"/>
</dbReference>
<keyword evidence="2" id="KW-1185">Reference proteome</keyword>
<dbReference type="GeneID" id="11258160"/>
<evidence type="ECO:0000313" key="1">
    <source>
        <dbReference type="EMBL" id="ADP02575.1"/>
    </source>
</evidence>
<protein>
    <submittedName>
        <fullName evidence="1">Uncharacterized protein 179</fullName>
    </submittedName>
</protein>
<name>G3BM45_9CAUD</name>
<dbReference type="Proteomes" id="UP000008530">
    <property type="component" value="Segment"/>
</dbReference>
<dbReference type="KEGG" id="vg:11258160"/>
<proteinExistence type="predicted"/>
<gene>
    <name evidence="1" type="primary">179</name>
</gene>
<sequence>MFEMLLGGKAPISAGSIRKAMAGGADLLALSESDKLYGICGTYLSGTGVATTTWTKILDDVEDFWSGFRQCLAKMKDGRWLFWGPNSVGAILIVRAGMQP</sequence>
<reference evidence="1 2" key="1">
    <citation type="journal article" date="2011" name="J. Virol.">
        <title>Genomic and proteomic characterization of the broad host range Salmonella phage PVP-SE1 - The creation of a new phage genus.</title>
        <authorList>
            <person name="Santos S.B."/>
            <person name="Kropinski A.M."/>
            <person name="Ceyssens P.J."/>
            <person name="Ackermann H.W."/>
            <person name="Villegas A."/>
            <person name="Lavigne R."/>
            <person name="Krylov V.N."/>
            <person name="Carvalho C.M."/>
            <person name="Ferreira E.C."/>
            <person name="Azeredo J."/>
        </authorList>
    </citation>
    <scope>NUCLEOTIDE SEQUENCE [LARGE SCALE GENOMIC DNA]</scope>
    <source>
        <strain evidence="1">PVP-SE1</strain>
    </source>
</reference>
<dbReference type="InterPro" id="IPR009091">
    <property type="entry name" value="RCC1/BLIP-II"/>
</dbReference>